<evidence type="ECO:0000256" key="2">
    <source>
        <dbReference type="ARBA" id="ARBA00022737"/>
    </source>
</evidence>
<dbReference type="PANTHER" id="PTHR11364">
    <property type="entry name" value="THIOSULFATE SULFERTANSFERASE"/>
    <property type="match status" value="1"/>
</dbReference>
<dbReference type="EMBL" id="FOQZ01000006">
    <property type="protein sequence ID" value="SFI71823.1"/>
    <property type="molecule type" value="Genomic_DNA"/>
</dbReference>
<accession>A0A7Z7GDW7</accession>
<gene>
    <name evidence="4" type="ORF">SAMN04487751_2753</name>
</gene>
<evidence type="ECO:0000256" key="1">
    <source>
        <dbReference type="ARBA" id="ARBA00022679"/>
    </source>
</evidence>
<evidence type="ECO:0000259" key="3">
    <source>
        <dbReference type="PROSITE" id="PS50206"/>
    </source>
</evidence>
<dbReference type="CDD" id="cd01449">
    <property type="entry name" value="TST_Repeat_2"/>
    <property type="match status" value="1"/>
</dbReference>
<organism evidence="4 5">
    <name type="scientific">Microbacterium saccharophilum</name>
    <dbReference type="NCBI Taxonomy" id="1213358"/>
    <lineage>
        <taxon>Bacteria</taxon>
        <taxon>Bacillati</taxon>
        <taxon>Actinomycetota</taxon>
        <taxon>Actinomycetes</taxon>
        <taxon>Micrococcales</taxon>
        <taxon>Microbacteriaceae</taxon>
        <taxon>Microbacterium</taxon>
    </lineage>
</organism>
<dbReference type="InterPro" id="IPR045078">
    <property type="entry name" value="TST/MPST-like"/>
</dbReference>
<evidence type="ECO:0000313" key="4">
    <source>
        <dbReference type="EMBL" id="SFI71823.1"/>
    </source>
</evidence>
<keyword evidence="2" id="KW-0677">Repeat</keyword>
<dbReference type="GO" id="GO:0004792">
    <property type="term" value="F:thiosulfate-cyanide sulfurtransferase activity"/>
    <property type="evidence" value="ECO:0007669"/>
    <property type="project" value="InterPro"/>
</dbReference>
<dbReference type="PROSITE" id="PS00380">
    <property type="entry name" value="RHODANESE_1"/>
    <property type="match status" value="1"/>
</dbReference>
<sequence>MRMPLPGDDGGMSPLVRVDELVAELSAGAPVRLLDVRWRLNQPEGRPDYLAAHLPGAVYVDLERELARPGRPEEGRHPLPERADLEASVRRWGVRAGDRVVAYDDNDGVAAARAWWTLRRHGVDVRVLDGGFRAWIAAGLRVEASDRAVRPGDVVLTASDAGTASIDDAARAPRTGVLVDARAPHHYRGQVPGVDPVAGHIPGAVNIPTVSHIAADGLLRPAAEIRATLAGHGIAPGIDVVVYCSSGIPSTHSALAFAVAGIDARVFVGSWSQWARSPGRPVARGAGDEHVVAAV</sequence>
<dbReference type="SMART" id="SM00450">
    <property type="entry name" value="RHOD"/>
    <property type="match status" value="2"/>
</dbReference>
<dbReference type="InterPro" id="IPR001763">
    <property type="entry name" value="Rhodanese-like_dom"/>
</dbReference>
<feature type="domain" description="Rhodanese" evidence="3">
    <location>
        <begin position="27"/>
        <end position="144"/>
    </location>
</feature>
<reference evidence="4 5" key="1">
    <citation type="submission" date="2016-10" db="EMBL/GenBank/DDBJ databases">
        <authorList>
            <person name="Varghese N."/>
            <person name="Submissions S."/>
        </authorList>
    </citation>
    <scope>NUCLEOTIDE SEQUENCE [LARGE SCALE GENOMIC DNA]</scope>
    <source>
        <strain evidence="4 5">UNC380MFSha3.1</strain>
    </source>
</reference>
<dbReference type="Gene3D" id="3.40.250.10">
    <property type="entry name" value="Rhodanese-like domain"/>
    <property type="match status" value="2"/>
</dbReference>
<proteinExistence type="predicted"/>
<dbReference type="AlphaFoldDB" id="A0A7Z7GDW7"/>
<dbReference type="PANTHER" id="PTHR11364:SF27">
    <property type="entry name" value="SULFURTRANSFERASE"/>
    <property type="match status" value="1"/>
</dbReference>
<comment type="caution">
    <text evidence="4">The sequence shown here is derived from an EMBL/GenBank/DDBJ whole genome shotgun (WGS) entry which is preliminary data.</text>
</comment>
<dbReference type="InterPro" id="IPR001307">
    <property type="entry name" value="Thiosulphate_STrfase_CS"/>
</dbReference>
<dbReference type="Proteomes" id="UP000198702">
    <property type="component" value="Unassembled WGS sequence"/>
</dbReference>
<dbReference type="PROSITE" id="PS50206">
    <property type="entry name" value="RHODANESE_3"/>
    <property type="match status" value="2"/>
</dbReference>
<protein>
    <submittedName>
        <fullName evidence="4">Thiosulfate/3-mercaptopyruvate sulfurtransferase</fullName>
    </submittedName>
</protein>
<keyword evidence="1 4" id="KW-0808">Transferase</keyword>
<evidence type="ECO:0000313" key="5">
    <source>
        <dbReference type="Proteomes" id="UP000198702"/>
    </source>
</evidence>
<dbReference type="InterPro" id="IPR036873">
    <property type="entry name" value="Rhodanese-like_dom_sf"/>
</dbReference>
<dbReference type="SUPFAM" id="SSF52821">
    <property type="entry name" value="Rhodanese/Cell cycle control phosphatase"/>
    <property type="match status" value="2"/>
</dbReference>
<dbReference type="CDD" id="cd01448">
    <property type="entry name" value="TST_Repeat_1"/>
    <property type="match status" value="1"/>
</dbReference>
<keyword evidence="4" id="KW-0670">Pyruvate</keyword>
<name>A0A7Z7GDW7_9MICO</name>
<dbReference type="Pfam" id="PF00581">
    <property type="entry name" value="Rhodanese"/>
    <property type="match status" value="2"/>
</dbReference>
<feature type="domain" description="Rhodanese" evidence="3">
    <location>
        <begin position="172"/>
        <end position="283"/>
    </location>
</feature>